<evidence type="ECO:0008006" key="3">
    <source>
        <dbReference type="Google" id="ProtNLM"/>
    </source>
</evidence>
<dbReference type="EMBL" id="BAAABX010000023">
    <property type="protein sequence ID" value="GAA0401643.1"/>
    <property type="molecule type" value="Genomic_DNA"/>
</dbReference>
<reference evidence="1 2" key="1">
    <citation type="journal article" date="2019" name="Int. J. Syst. Evol. Microbiol.">
        <title>The Global Catalogue of Microorganisms (GCM) 10K type strain sequencing project: providing services to taxonomists for standard genome sequencing and annotation.</title>
        <authorList>
            <consortium name="The Broad Institute Genomics Platform"/>
            <consortium name="The Broad Institute Genome Sequencing Center for Infectious Disease"/>
            <person name="Wu L."/>
            <person name="Ma J."/>
        </authorList>
    </citation>
    <scope>NUCLEOTIDE SEQUENCE [LARGE SCALE GENOMIC DNA]</scope>
    <source>
        <strain evidence="1 2">JCM 4788</strain>
    </source>
</reference>
<evidence type="ECO:0000313" key="1">
    <source>
        <dbReference type="EMBL" id="GAA0401643.1"/>
    </source>
</evidence>
<sequence length="68" mass="6896">MRGEPPLRGPGRAVVRGCAGGAGVAGHDRGGRRACRVRLSRAGGPVTGYIRVVAEATTRARSGWAGSP</sequence>
<dbReference type="Proteomes" id="UP001500879">
    <property type="component" value="Unassembled WGS sequence"/>
</dbReference>
<gene>
    <name evidence="1" type="ORF">GCM10010357_23400</name>
</gene>
<comment type="caution">
    <text evidence="1">The sequence shown here is derived from an EMBL/GenBank/DDBJ whole genome shotgun (WGS) entry which is preliminary data.</text>
</comment>
<keyword evidence="2" id="KW-1185">Reference proteome</keyword>
<name>A0ABN0YN22_9ACTN</name>
<organism evidence="1 2">
    <name type="scientific">Streptomyces luteireticuli</name>
    <dbReference type="NCBI Taxonomy" id="173858"/>
    <lineage>
        <taxon>Bacteria</taxon>
        <taxon>Bacillati</taxon>
        <taxon>Actinomycetota</taxon>
        <taxon>Actinomycetes</taxon>
        <taxon>Kitasatosporales</taxon>
        <taxon>Streptomycetaceae</taxon>
        <taxon>Streptomyces</taxon>
    </lineage>
</organism>
<protein>
    <recommendedName>
        <fullName evidence="3">Tryptophan synthase subunit(Beta)</fullName>
    </recommendedName>
</protein>
<evidence type="ECO:0000313" key="2">
    <source>
        <dbReference type="Proteomes" id="UP001500879"/>
    </source>
</evidence>
<proteinExistence type="predicted"/>
<accession>A0ABN0YN22</accession>